<organism evidence="1 2">
    <name type="scientific">Rhodocytophaga aerolata</name>
    <dbReference type="NCBI Taxonomy" id="455078"/>
    <lineage>
        <taxon>Bacteria</taxon>
        <taxon>Pseudomonadati</taxon>
        <taxon>Bacteroidota</taxon>
        <taxon>Cytophagia</taxon>
        <taxon>Cytophagales</taxon>
        <taxon>Rhodocytophagaceae</taxon>
        <taxon>Rhodocytophaga</taxon>
    </lineage>
</organism>
<sequence>MKVRILGNSIRFRLKKPEVSQFEQVGKVTETAEFGPEPADQLRFSLETYDGETLAIRFISNTTTIYVPQALALNWTQTEKVGFDGEVDTGKGRTIRILVEKDFMCIDGNEEDNAGAYPNPMTKC</sequence>
<keyword evidence="2" id="KW-1185">Reference proteome</keyword>
<evidence type="ECO:0000313" key="2">
    <source>
        <dbReference type="Proteomes" id="UP001168528"/>
    </source>
</evidence>
<gene>
    <name evidence="1" type="ORF">Q0590_10765</name>
</gene>
<dbReference type="Pfam" id="PF22668">
    <property type="entry name" value="DUF7009"/>
    <property type="match status" value="1"/>
</dbReference>
<dbReference type="InterPro" id="IPR053825">
    <property type="entry name" value="DUF7009"/>
</dbReference>
<accession>A0ABT8R3Q4</accession>
<reference evidence="1" key="1">
    <citation type="submission" date="2023-07" db="EMBL/GenBank/DDBJ databases">
        <title>The genome sequence of Rhodocytophaga aerolata KACC 12507.</title>
        <authorList>
            <person name="Zhang X."/>
        </authorList>
    </citation>
    <scope>NUCLEOTIDE SEQUENCE</scope>
    <source>
        <strain evidence="1">KACC 12507</strain>
    </source>
</reference>
<protein>
    <submittedName>
        <fullName evidence="1">Uncharacterized protein</fullName>
    </submittedName>
</protein>
<proteinExistence type="predicted"/>
<comment type="caution">
    <text evidence="1">The sequence shown here is derived from an EMBL/GenBank/DDBJ whole genome shotgun (WGS) entry which is preliminary data.</text>
</comment>
<dbReference type="Proteomes" id="UP001168528">
    <property type="component" value="Unassembled WGS sequence"/>
</dbReference>
<dbReference type="EMBL" id="JAUKPO010000005">
    <property type="protein sequence ID" value="MDO1446736.1"/>
    <property type="molecule type" value="Genomic_DNA"/>
</dbReference>
<evidence type="ECO:0000313" key="1">
    <source>
        <dbReference type="EMBL" id="MDO1446736.1"/>
    </source>
</evidence>
<name>A0ABT8R3Q4_9BACT</name>
<dbReference type="RefSeq" id="WP_302037541.1">
    <property type="nucleotide sequence ID" value="NZ_JAUKPO010000005.1"/>
</dbReference>